<dbReference type="GO" id="GO:0030246">
    <property type="term" value="F:carbohydrate binding"/>
    <property type="evidence" value="ECO:0007669"/>
    <property type="project" value="UniProtKB-UniRule"/>
</dbReference>
<evidence type="ECO:0000256" key="16">
    <source>
        <dbReference type="ARBA" id="ARBA00023295"/>
    </source>
</evidence>
<keyword evidence="5" id="KW-1003">Cell membrane</keyword>
<dbReference type="InterPro" id="IPR022742">
    <property type="entry name" value="Hydrolase_4"/>
</dbReference>
<dbReference type="Pfam" id="PF24605">
    <property type="entry name" value="CEMIP_X"/>
    <property type="match status" value="1"/>
</dbReference>
<dbReference type="GO" id="GO:0008474">
    <property type="term" value="F:palmitoyl-(protein) hydrolase activity"/>
    <property type="evidence" value="ECO:0007669"/>
    <property type="project" value="UniProtKB-EC"/>
</dbReference>
<evidence type="ECO:0000256" key="14">
    <source>
        <dbReference type="ARBA" id="ARBA00023273"/>
    </source>
</evidence>
<evidence type="ECO:0000256" key="18">
    <source>
        <dbReference type="ARBA" id="ARBA00038397"/>
    </source>
</evidence>
<evidence type="ECO:0000313" key="24">
    <source>
        <dbReference type="EMBL" id="KAK2837442.1"/>
    </source>
</evidence>
<keyword evidence="8" id="KW-0378">Hydrolase</keyword>
<dbReference type="Proteomes" id="UP001187415">
    <property type="component" value="Unassembled WGS sequence"/>
</dbReference>
<name>A0AA88SI10_CHASR</name>
<accession>A0AA88SI10</accession>
<evidence type="ECO:0000256" key="7">
    <source>
        <dbReference type="ARBA" id="ARBA00022737"/>
    </source>
</evidence>
<keyword evidence="25" id="KW-1185">Reference proteome</keyword>
<dbReference type="InterPro" id="IPR029058">
    <property type="entry name" value="AB_hydrolase_fold"/>
</dbReference>
<evidence type="ECO:0000256" key="6">
    <source>
        <dbReference type="ARBA" id="ARBA00022734"/>
    </source>
</evidence>
<evidence type="ECO:0000256" key="11">
    <source>
        <dbReference type="ARBA" id="ARBA00023139"/>
    </source>
</evidence>
<evidence type="ECO:0000256" key="9">
    <source>
        <dbReference type="ARBA" id="ARBA00023018"/>
    </source>
</evidence>
<evidence type="ECO:0000256" key="17">
    <source>
        <dbReference type="ARBA" id="ARBA00034112"/>
    </source>
</evidence>
<dbReference type="InterPro" id="IPR039477">
    <property type="entry name" value="ILEI/PANDER_dom"/>
</dbReference>
<proteinExistence type="inferred from homology"/>
<dbReference type="FunFam" id="3.40.50.1820:FF:000008">
    <property type="entry name" value="Alpha/beta hydrolase domain-containing protein 17B"/>
    <property type="match status" value="1"/>
</dbReference>
<keyword evidence="7" id="KW-0677">Repeat</keyword>
<evidence type="ECO:0000256" key="20">
    <source>
        <dbReference type="PROSITE-ProRule" id="PRU01375"/>
    </source>
</evidence>
<dbReference type="Pfam" id="PF15711">
    <property type="entry name" value="ILEI"/>
    <property type="match status" value="2"/>
</dbReference>
<keyword evidence="16" id="KW-0326">Glycosidase</keyword>
<evidence type="ECO:0000256" key="12">
    <source>
        <dbReference type="ARBA" id="ARBA00023180"/>
    </source>
</evidence>
<comment type="catalytic activity">
    <reaction evidence="19">
        <text>S-hexadecanoyl-L-cysteinyl-[protein] + H2O = L-cysteinyl-[protein] + hexadecanoate + H(+)</text>
        <dbReference type="Rhea" id="RHEA:19233"/>
        <dbReference type="Rhea" id="RHEA-COMP:10131"/>
        <dbReference type="Rhea" id="RHEA-COMP:11032"/>
        <dbReference type="ChEBI" id="CHEBI:7896"/>
        <dbReference type="ChEBI" id="CHEBI:15377"/>
        <dbReference type="ChEBI" id="CHEBI:15378"/>
        <dbReference type="ChEBI" id="CHEBI:29950"/>
        <dbReference type="ChEBI" id="CHEBI:74151"/>
        <dbReference type="EC" id="3.1.2.22"/>
    </reaction>
</comment>
<sequence length="1743" mass="193342">MNRARYHSGPYVDRTDGRRKETSVSDCLDRTTRRLANKKRSDVQTVSSALRMNHLSFSELCCLFCCPPCPSKIASKLAFLPPEPTYSLMCDDSGSRWTLHLSERADWQYSAREKDAIECFMTRTSRGNRIACMFVRCSTTARYTLLFSHGNAVDLGQMSSFYIGLGSRINCNVFSYDYSGYGASSGKPSEKNLYADVDAAWQALRSRYGIRPENVIVYGQSIGTVPSVDLASRYESAAVVLHSPLTSGMRVAFPDTKKTYCFDAFPNIDKISKVTSPVLVIHGTEDEVIDFSHGLALYERCQHPVEPLWVEGAGHNDVELYGQYLERLKQFGCAESEWTEPERSRTVSATVEDTYTMPTSDDPSHFPVFVAPPHGNHQRSPGYVPGRVAPVRSPPPAKAPPPPPIKPHCPRLDRQATSSRSEENQRRGHAQNLQQRKNTLICFGVSVGAFFFTLILVFSLSRRDVLDENCPDHNPSLSSWNPGHKPEKDVVVRRGNLLRLESSATFHSLTIQSGGRVVFADNADGSKNLTLRTHYLLIEDGGALHIGAPKCRYRSRATIALVGRSDNKALPEVPGLGRKFIGVKSGGTMELHGTERVSWSLLTRSIPVNGLSTGGHAFQRNFSRGINLRVVDQDTSAVLTHERYDTHDSYNDSQRLTQLLRSLPAGRIVALAVGDSAVKSLMPETKNAIKEKLGSSFVYDLQYRQAWALVSVVDGGNASCTEDVREHENHDTGGRALARRNFTTVDGVDFSVTAYSEWKNGFPISGFQVDAVDQVVLNLQDEVQKTWKPGDRIVVASTDYSMHQAEEFTLLSCPQCTSRQVRIQGKPQYNHIGEIVDGVDMRAEVALLSRNILIYGEMEDSCYGNMCQFYNHDTFGGHIKVLGNFSSVHLSHVELKNMGQQEEKGSYPLHFHMCGDVDQKGGYSEPTYVDGLSIHHSFSRCLSIHATNGLLVKDTVGYNTLGHCFFLEDGIEQRNTFYHNLGLLTRPGTLLPTDRNETLCTSIKDKVYKGYTPSPSTDCKAVSTFWIANPNNNLISNAAAGSQDAGIWFVFHSSSTGDSHGLVPETKAELTPLGIFYNNRVHSNFKAGLFIDKRVKTTNASAADPREYLCLDNGARFRPHQNADPTRPRVAAVIDTLISFKNNDLGAWIRGGDVIIQNSGFADNGVGLSFASDGSYPKDEGSSQEVTQSLFVGESRNRGTNGGQNKYWGPGGADGKMRTLPRNRTFPIRGFQIYDGPVRLTQSTFRQFTPTPERYTSAVGFSLKNTWQLTPRNNLSQLSFHSTVGLKTFFGHPGQWFEDNDLDGDKNSIFHDVDGSITGYRDTYVGRADNYLIQHPGCVNVSQWNGVICSGRYSQVYIQTQGAPNLNLSISRDEYPDAPLVLRGINSQAAVSQQYQPILMMSKSYTLHWSGPAPREVVLSLINFNKDDWVLVGLCYPSDTTFQIMADINDRQSNTFDDITDYGTVSSLAELEKKQQERKYFFDRTYGLLWLYLRARHGRDGHSYCSVKGCERVKVLATTSTKQICNCTAKAYPKYSKTPSAVVPMPALSTLICKDCGAKQRVFSSEPWTSYLQTQVKSVSSKEQQSGDNSAFISVDEVIMSFSQPGYFLVSVDSCSGKVTGKAEFARMDAKMEQYLKTKIPKRSILLMATRGQPENLVDLAPHLVSFGMAKTADLHSKESVALWGFQGSPPRPSWVSLQAGNGDDFLGLQERYIPLGLEAYGCAPPAVQPRKDLELLKKATGL</sequence>
<dbReference type="EMBL" id="JAUPFM010000011">
    <property type="protein sequence ID" value="KAK2837442.1"/>
    <property type="molecule type" value="Genomic_DNA"/>
</dbReference>
<dbReference type="InterPro" id="IPR039473">
    <property type="entry name" value="TMEM2_PANDER-like"/>
</dbReference>
<feature type="compositionally biased region" description="Basic and acidic residues" evidence="21">
    <location>
        <begin position="410"/>
        <end position="426"/>
    </location>
</feature>
<keyword evidence="15" id="KW-0449">Lipoprotein</keyword>
<dbReference type="CDD" id="cd13938">
    <property type="entry name" value="PANDER_like_TMEM2"/>
    <property type="match status" value="1"/>
</dbReference>
<comment type="similarity">
    <text evidence="18">Belongs to the AB hydrolase superfamily. ABHD17 family.</text>
</comment>
<evidence type="ECO:0000256" key="21">
    <source>
        <dbReference type="SAM" id="MobiDB-lite"/>
    </source>
</evidence>
<dbReference type="InterPro" id="IPR055400">
    <property type="entry name" value="CEMIP_X"/>
</dbReference>
<comment type="subcellular location">
    <subcellularLocation>
        <location evidence="3">Cell projection</location>
        <location evidence="3">Dendritic spine</location>
    </subcellularLocation>
    <subcellularLocation>
        <location evidence="2">Endosome membrane</location>
        <topology evidence="2">Lipid-anchor</topology>
        <orientation evidence="2">Cytoplasmic side</orientation>
    </subcellularLocation>
    <subcellularLocation>
        <location evidence="17">Postsynaptic density membrane</location>
    </subcellularLocation>
</comment>
<dbReference type="SMART" id="SM01225">
    <property type="entry name" value="G8"/>
    <property type="match status" value="1"/>
</dbReference>
<dbReference type="Pfam" id="PF10162">
    <property type="entry name" value="G8"/>
    <property type="match status" value="1"/>
</dbReference>
<dbReference type="Pfam" id="PF24606">
    <property type="entry name" value="CEMIP_beta-hel"/>
    <property type="match status" value="1"/>
</dbReference>
<keyword evidence="6 20" id="KW-0430">Lectin</keyword>
<dbReference type="InterPro" id="IPR055401">
    <property type="entry name" value="CEMIP_beta-hel_dom"/>
</dbReference>
<gene>
    <name evidence="24" type="ORF">Q5P01_014654</name>
</gene>
<dbReference type="Gene3D" id="3.40.50.1820">
    <property type="entry name" value="alpha/beta hydrolase"/>
    <property type="match status" value="1"/>
</dbReference>
<comment type="caution">
    <text evidence="24">The sequence shown here is derived from an EMBL/GenBank/DDBJ whole genome shotgun (WGS) entry which is preliminary data.</text>
</comment>
<evidence type="ECO:0000256" key="8">
    <source>
        <dbReference type="ARBA" id="ARBA00022801"/>
    </source>
</evidence>
<keyword evidence="22" id="KW-1133">Transmembrane helix</keyword>
<keyword evidence="22" id="KW-0812">Transmembrane</keyword>
<keyword evidence="10 22" id="KW-0472">Membrane</keyword>
<dbReference type="SUPFAM" id="SSF51126">
    <property type="entry name" value="Pectin lyase-like"/>
    <property type="match status" value="1"/>
</dbReference>
<feature type="transmembrane region" description="Helical" evidence="22">
    <location>
        <begin position="440"/>
        <end position="460"/>
    </location>
</feature>
<evidence type="ECO:0000256" key="3">
    <source>
        <dbReference type="ARBA" id="ARBA00004552"/>
    </source>
</evidence>
<evidence type="ECO:0000256" key="1">
    <source>
        <dbReference type="ARBA" id="ARBA00000251"/>
    </source>
</evidence>
<reference evidence="24" key="1">
    <citation type="submission" date="2023-07" db="EMBL/GenBank/DDBJ databases">
        <title>Chromosome-level Genome Assembly of Striped Snakehead (Channa striata).</title>
        <authorList>
            <person name="Liu H."/>
        </authorList>
    </citation>
    <scope>NUCLEOTIDE SEQUENCE</scope>
    <source>
        <strain evidence="24">Gz</strain>
        <tissue evidence="24">Muscle</tissue>
    </source>
</reference>
<organism evidence="24 25">
    <name type="scientific">Channa striata</name>
    <name type="common">Snakehead murrel</name>
    <name type="synonym">Ophicephalus striatus</name>
    <dbReference type="NCBI Taxonomy" id="64152"/>
    <lineage>
        <taxon>Eukaryota</taxon>
        <taxon>Metazoa</taxon>
        <taxon>Chordata</taxon>
        <taxon>Craniata</taxon>
        <taxon>Vertebrata</taxon>
        <taxon>Euteleostomi</taxon>
        <taxon>Actinopterygii</taxon>
        <taxon>Neopterygii</taxon>
        <taxon>Teleostei</taxon>
        <taxon>Neoteleostei</taxon>
        <taxon>Acanthomorphata</taxon>
        <taxon>Anabantaria</taxon>
        <taxon>Anabantiformes</taxon>
        <taxon>Channoidei</taxon>
        <taxon>Channidae</taxon>
        <taxon>Channa</taxon>
    </lineage>
</organism>
<keyword evidence="11" id="KW-0564">Palmitate</keyword>
<dbReference type="GO" id="GO:0098839">
    <property type="term" value="C:postsynaptic density membrane"/>
    <property type="evidence" value="ECO:0007669"/>
    <property type="project" value="UniProtKB-SubCell"/>
</dbReference>
<feature type="domain" description="G8" evidence="23">
    <location>
        <begin position="478"/>
        <end position="604"/>
    </location>
</feature>
<comment type="similarity">
    <text evidence="4">Belongs to the CEMIP family.</text>
</comment>
<keyword evidence="9" id="KW-0770">Synapse</keyword>
<evidence type="ECO:0000256" key="19">
    <source>
        <dbReference type="ARBA" id="ARBA00047337"/>
    </source>
</evidence>
<dbReference type="PANTHER" id="PTHR15535">
    <property type="entry name" value="TRANSMEMBRANE PROTEIN 2-RELATED"/>
    <property type="match status" value="1"/>
</dbReference>
<dbReference type="GO" id="GO:0004415">
    <property type="term" value="F:hyalurononglucosaminidase activity"/>
    <property type="evidence" value="ECO:0007669"/>
    <property type="project" value="UniProtKB-EC"/>
</dbReference>
<evidence type="ECO:0000256" key="15">
    <source>
        <dbReference type="ARBA" id="ARBA00023288"/>
    </source>
</evidence>
<dbReference type="GO" id="GO:0043197">
    <property type="term" value="C:dendritic spine"/>
    <property type="evidence" value="ECO:0007669"/>
    <property type="project" value="UniProtKB-SubCell"/>
</dbReference>
<dbReference type="InterPro" id="IPR011050">
    <property type="entry name" value="Pectin_lyase_fold/virulence"/>
</dbReference>
<keyword evidence="12" id="KW-0325">Glycoprotein</keyword>
<keyword evidence="13" id="KW-0628">Postsynaptic cell membrane</keyword>
<feature type="region of interest" description="Disordered" evidence="21">
    <location>
        <begin position="373"/>
        <end position="432"/>
    </location>
</feature>
<feature type="region of interest" description="Disordered" evidence="21">
    <location>
        <begin position="1174"/>
        <end position="1214"/>
    </location>
</feature>
<dbReference type="Pfam" id="PF12146">
    <property type="entry name" value="Hydrolase_4"/>
    <property type="match status" value="1"/>
</dbReference>
<protein>
    <recommendedName>
        <fullName evidence="23">G8 domain-containing protein</fullName>
    </recommendedName>
</protein>
<evidence type="ECO:0000256" key="22">
    <source>
        <dbReference type="SAM" id="Phobius"/>
    </source>
</evidence>
<dbReference type="SUPFAM" id="SSF53474">
    <property type="entry name" value="alpha/beta-Hydrolases"/>
    <property type="match status" value="1"/>
</dbReference>
<dbReference type="InterPro" id="IPR019316">
    <property type="entry name" value="G8_domain"/>
</dbReference>
<dbReference type="GO" id="GO:0010008">
    <property type="term" value="C:endosome membrane"/>
    <property type="evidence" value="ECO:0007669"/>
    <property type="project" value="UniProtKB-SubCell"/>
</dbReference>
<dbReference type="InterPro" id="IPR052252">
    <property type="entry name" value="CEMIP/CEMIP2"/>
</dbReference>
<evidence type="ECO:0000259" key="23">
    <source>
        <dbReference type="PROSITE" id="PS51484"/>
    </source>
</evidence>
<evidence type="ECO:0000256" key="5">
    <source>
        <dbReference type="ARBA" id="ARBA00022475"/>
    </source>
</evidence>
<dbReference type="PROSITE" id="PS52031">
    <property type="entry name" value="GG_LECTIN"/>
    <property type="match status" value="2"/>
</dbReference>
<evidence type="ECO:0000256" key="10">
    <source>
        <dbReference type="ARBA" id="ARBA00023136"/>
    </source>
</evidence>
<evidence type="ECO:0000256" key="2">
    <source>
        <dbReference type="ARBA" id="ARBA00004238"/>
    </source>
</evidence>
<evidence type="ECO:0000256" key="4">
    <source>
        <dbReference type="ARBA" id="ARBA00007586"/>
    </source>
</evidence>
<keyword evidence="14" id="KW-0966">Cell projection</keyword>
<evidence type="ECO:0000256" key="13">
    <source>
        <dbReference type="ARBA" id="ARBA00023257"/>
    </source>
</evidence>
<dbReference type="PROSITE" id="PS51484">
    <property type="entry name" value="G8"/>
    <property type="match status" value="1"/>
</dbReference>
<dbReference type="PANTHER" id="PTHR15535:SF26">
    <property type="entry name" value="CELL SURFACE HYALURONIDASE"/>
    <property type="match status" value="1"/>
</dbReference>
<comment type="catalytic activity">
    <reaction evidence="1">
        <text>Random hydrolysis of (1-&gt;4)-linkages between N-acetyl-beta-D-glucosamine and D-glucuronate residues in hyaluronate.</text>
        <dbReference type="EC" id="3.2.1.35"/>
    </reaction>
</comment>
<feature type="compositionally biased region" description="Pro residues" evidence="21">
    <location>
        <begin position="392"/>
        <end position="407"/>
    </location>
</feature>
<evidence type="ECO:0000313" key="25">
    <source>
        <dbReference type="Proteomes" id="UP001187415"/>
    </source>
</evidence>